<evidence type="ECO:0000256" key="2">
    <source>
        <dbReference type="ARBA" id="ARBA00023125"/>
    </source>
</evidence>
<dbReference type="Pfam" id="PF15090">
    <property type="entry name" value="DUF4553"/>
    <property type="match status" value="1"/>
</dbReference>
<keyword evidence="1" id="KW-0805">Transcription regulation</keyword>
<dbReference type="GO" id="GO:0005634">
    <property type="term" value="C:nucleus"/>
    <property type="evidence" value="ECO:0007669"/>
    <property type="project" value="TreeGrafter"/>
</dbReference>
<organism evidence="6 7">
    <name type="scientific">Pleurodeles waltl</name>
    <name type="common">Iberian ribbed newt</name>
    <dbReference type="NCBI Taxonomy" id="8319"/>
    <lineage>
        <taxon>Eukaryota</taxon>
        <taxon>Metazoa</taxon>
        <taxon>Chordata</taxon>
        <taxon>Craniata</taxon>
        <taxon>Vertebrata</taxon>
        <taxon>Euteleostomi</taxon>
        <taxon>Amphibia</taxon>
        <taxon>Batrachia</taxon>
        <taxon>Caudata</taxon>
        <taxon>Salamandroidea</taxon>
        <taxon>Salamandridae</taxon>
        <taxon>Pleurodelinae</taxon>
        <taxon>Pleurodeles</taxon>
    </lineage>
</organism>
<dbReference type="GO" id="GO:0003677">
    <property type="term" value="F:DNA binding"/>
    <property type="evidence" value="ECO:0007669"/>
    <property type="project" value="UniProtKB-KW"/>
</dbReference>
<feature type="region of interest" description="Disordered" evidence="5">
    <location>
        <begin position="1069"/>
        <end position="1096"/>
    </location>
</feature>
<keyword evidence="7" id="KW-1185">Reference proteome</keyword>
<sequence length="1889" mass="214409">MEKGRGRMAAQCRSPRCSAERKGFRRELDSWRHRLIHCVGFESILEGLYGPGLRRDLSLFDDCEPDELTDWCMDDRCSFCCLQKETVSECTPTIYSSQSTPTEERLSQVQYNTDKIECQAENYLNALFRKKDLPQNCDPNIPLVAQELMKKMIRQFAIEYVSKSRKLQESKNGSSVISNRICNGVKMNQTQTPFQEEQEGPLDLTVTRTAEQNMKLGDGVLDLSTKKASLYSEKITTLDSSYESPLLRSVKTSVKTVERYSKHHNLLTSQGLVTHSYGLRSRLDPTLSQSRGTLELKKGTALQEVLNSLCRYHQQQILNMLKFLLHGKNVCSLICNCTKSHVSSQNRSLGSQVEGLICNSIEHRHTRRCRFKNIKPVLKPLSICINNLRLSCKTVHLGSFKKFLNQGLCDSSNFLNCCEQSLKKCSRKRKDFPSVACDVSKSIRKCNRTPSPSPPPLSPAEIVKSENVKKNVHAPSAWETNRLKSSISQPPLLLPADGYKGGNLYNNYGFLNRDVKGKSQSLNNETFDKSDNVIFQDLLDRFNEKLNSIETQNLEIPTNLLQFSNTQKPEHHGKGGGYIKCFVQSSTESDCDFMKLLDQQETNIESASIQTRFRKRQRALFPKPNSPHSCFSRRRSMQTKREFAHYGETFVRKLSVLERKAKVPNKADKTARGQSPEEVYRGLENTGLLNPISNLHLPLKTKSICLERCDTQMSKLSRSSFEGNSKDIHHLENCSGITFYQGISSIAHEEKSKAKKYLEHTSTEKLNVFKDNRDKLFGRNKNSILARMGHSEYVDTDVPVKHQKYVNLKNTKIGNNLEGKRCTNVDPSKLAKIAHVQVVVERLEDTMHLRNKRFTARSSSGKCKMSKKQTKDTLESNKKSWKRQCNYGACEKVNLMQHYLSNDSASTIKTVSDNTLATDHMVMKKSLHCGSGVLTTNCEGRKMRSKTWNHPAYSSPVKLMFVSQADSKEGVKYTLSSFDLSSTRNVSFYLFKRSAEFVAMKSLGKTERERTNRVCTQASNAMFNETFSEESRVCDREMPFTDKIEHKDCNESEETMDTSSNIEKAVLKRKPGRPRKIGPQNVKHTKRPIGRPPKPKIEFTGSVDKTNEPVSTYNNGSCGVSENINNANIIVTVVFGRSRRTRRQVLEDKNKVPSTATLHHVSFTSQEKHLTHISEKENTLHEIYAAPSPAAENMMSGNAYNHVGPIKERPGLHYPITNMNEMSATVIRKPGRPQKVKISGISVTVNRLSTQKRTVSLNSSMSSQGQENVVEHSLHKEKAQLCKTANLKDSTKRCSPRFGSCNANNLTTTKEEIKLRQSIREKIPSAIFLHAVASSSAFSPRNALLHRSYKHQLSETKTCNSEINESIGNQGFKHTPEVIPPTCIQNGGAFDKFGSVFEVSADPIFQSHSALRWWTVSASKDALLEELNKRFKQLAETWLEVDEIESKKHISIKQEPTEQTNLLKVLDSLSLSEPELSPVKMLFQRKCDMEAICSWFMQTTETKSLTMGRKENAHSSLELISNRKSKKAVQKSDSSSRISVKQIKSFVLPSKSQLLPNEARYKDGCKGKNKTALVQLKTKMSIRSRKRELKRQSKTHIQQSLAWKSEIITPTHVCQSKKDVPDNTSDKLLQGENTLAVQQPYLHSTTECCTALLPQKMQLQNLNTLGNKSDFYKPYKACQVDKNVETGGKGCKANEACENMYRLEGVQDCKVFLKKIRPSKQRVCYKINKVESLPEPVKCLSNQRLHKGEIKRWTLRSHSNQHNLENKSRRLENFSSKSLGNLTKMFHEKVSTVSRRSINRLVNDPEIPKRNTKGKRCRQSLDIEDLNLAKRQKKQSCSSTNRYSDIQPGPVIPMRLPMLRGFKSRNVEYSMTPFRMPLHGSPQQARKDS</sequence>
<dbReference type="EMBL" id="JANPWB010000001">
    <property type="protein sequence ID" value="KAJ1214299.1"/>
    <property type="molecule type" value="Genomic_DNA"/>
</dbReference>
<evidence type="ECO:0000313" key="6">
    <source>
        <dbReference type="EMBL" id="KAJ1214299.1"/>
    </source>
</evidence>
<proteinExistence type="predicted"/>
<keyword evidence="3" id="KW-0804">Transcription</keyword>
<dbReference type="PANTHER" id="PTHR21545">
    <property type="entry name" value="TRANSCRIPTION FACTOR MLR1/2"/>
    <property type="match status" value="1"/>
</dbReference>
<evidence type="ECO:0000313" key="7">
    <source>
        <dbReference type="Proteomes" id="UP001066276"/>
    </source>
</evidence>
<evidence type="ECO:0000256" key="5">
    <source>
        <dbReference type="SAM" id="MobiDB-lite"/>
    </source>
</evidence>
<keyword evidence="4" id="KW-0539">Nucleus</keyword>
<accession>A0AAV7WQT7</accession>
<name>A0AAV7WQT7_PLEWA</name>
<protein>
    <recommendedName>
        <fullName evidence="8">Ligand-dependent nuclear receptor corepressor-like protein</fullName>
    </recommendedName>
</protein>
<dbReference type="InterPro" id="IPR028104">
    <property type="entry name" value="DUF4553"/>
</dbReference>
<keyword evidence="2" id="KW-0238">DNA-binding</keyword>
<evidence type="ECO:0000256" key="3">
    <source>
        <dbReference type="ARBA" id="ARBA00023163"/>
    </source>
</evidence>
<evidence type="ECO:0000256" key="4">
    <source>
        <dbReference type="ARBA" id="ARBA00023242"/>
    </source>
</evidence>
<dbReference type="PANTHER" id="PTHR21545:SF10">
    <property type="entry name" value="LIGAND-DEPENDENT NUCLEAR RECEPTOR COREPRESSOR-LIKE PROTEIN"/>
    <property type="match status" value="1"/>
</dbReference>
<comment type="caution">
    <text evidence="6">The sequence shown here is derived from an EMBL/GenBank/DDBJ whole genome shotgun (WGS) entry which is preliminary data.</text>
</comment>
<dbReference type="GO" id="GO:0006357">
    <property type="term" value="P:regulation of transcription by RNA polymerase II"/>
    <property type="evidence" value="ECO:0007669"/>
    <property type="project" value="TreeGrafter"/>
</dbReference>
<dbReference type="Proteomes" id="UP001066276">
    <property type="component" value="Chromosome 1_1"/>
</dbReference>
<gene>
    <name evidence="6" type="ORF">NDU88_001922</name>
</gene>
<evidence type="ECO:0000256" key="1">
    <source>
        <dbReference type="ARBA" id="ARBA00023015"/>
    </source>
</evidence>
<reference evidence="6" key="1">
    <citation type="journal article" date="2022" name="bioRxiv">
        <title>Sequencing and chromosome-scale assembly of the giantPleurodeles waltlgenome.</title>
        <authorList>
            <person name="Brown T."/>
            <person name="Elewa A."/>
            <person name="Iarovenko S."/>
            <person name="Subramanian E."/>
            <person name="Araus A.J."/>
            <person name="Petzold A."/>
            <person name="Susuki M."/>
            <person name="Suzuki K.-i.T."/>
            <person name="Hayashi T."/>
            <person name="Toyoda A."/>
            <person name="Oliveira C."/>
            <person name="Osipova E."/>
            <person name="Leigh N.D."/>
            <person name="Simon A."/>
            <person name="Yun M.H."/>
        </authorList>
    </citation>
    <scope>NUCLEOTIDE SEQUENCE</scope>
    <source>
        <strain evidence="6">20211129_DDA</strain>
        <tissue evidence="6">Liver</tissue>
    </source>
</reference>
<evidence type="ECO:0008006" key="8">
    <source>
        <dbReference type="Google" id="ProtNLM"/>
    </source>
</evidence>